<keyword evidence="4" id="KW-0808">Transferase</keyword>
<evidence type="ECO:0000256" key="8">
    <source>
        <dbReference type="ARBA" id="ARBA00022840"/>
    </source>
</evidence>
<evidence type="ECO:0000313" key="19">
    <source>
        <dbReference type="Proteomes" id="UP000253273"/>
    </source>
</evidence>
<gene>
    <name evidence="17" type="ORF">DU484_13445</name>
    <name evidence="16" type="ORF">DU500_13470</name>
</gene>
<evidence type="ECO:0000259" key="15">
    <source>
        <dbReference type="PROSITE" id="PS50112"/>
    </source>
</evidence>
<dbReference type="KEGG" id="haq:DU484_13445"/>
<evidence type="ECO:0000256" key="4">
    <source>
        <dbReference type="ARBA" id="ARBA00022679"/>
    </source>
</evidence>
<dbReference type="InterPro" id="IPR004358">
    <property type="entry name" value="Sig_transdc_His_kin-like_C"/>
</dbReference>
<keyword evidence="11 13" id="KW-0472">Membrane</keyword>
<dbReference type="Gene3D" id="3.30.565.10">
    <property type="entry name" value="Histidine kinase-like ATPase, C-terminal domain"/>
    <property type="match status" value="1"/>
</dbReference>
<evidence type="ECO:0000256" key="13">
    <source>
        <dbReference type="SAM" id="Phobius"/>
    </source>
</evidence>
<dbReference type="Gene3D" id="3.30.450.20">
    <property type="entry name" value="PAS domain"/>
    <property type="match status" value="1"/>
</dbReference>
<dbReference type="PROSITE" id="PS50109">
    <property type="entry name" value="HIS_KIN"/>
    <property type="match status" value="1"/>
</dbReference>
<evidence type="ECO:0000259" key="14">
    <source>
        <dbReference type="PROSITE" id="PS50109"/>
    </source>
</evidence>
<dbReference type="PRINTS" id="PR00344">
    <property type="entry name" value="BCTRLSENSOR"/>
</dbReference>
<evidence type="ECO:0000256" key="1">
    <source>
        <dbReference type="ARBA" id="ARBA00000085"/>
    </source>
</evidence>
<dbReference type="GO" id="GO:0007234">
    <property type="term" value="P:osmosensory signaling via phosphorelay pathway"/>
    <property type="evidence" value="ECO:0007669"/>
    <property type="project" value="TreeGrafter"/>
</dbReference>
<dbReference type="InterPro" id="IPR003594">
    <property type="entry name" value="HATPase_dom"/>
</dbReference>
<dbReference type="GO" id="GO:0030295">
    <property type="term" value="F:protein kinase activator activity"/>
    <property type="evidence" value="ECO:0007669"/>
    <property type="project" value="TreeGrafter"/>
</dbReference>
<dbReference type="GO" id="GO:0016020">
    <property type="term" value="C:membrane"/>
    <property type="evidence" value="ECO:0007669"/>
    <property type="project" value="UniProtKB-SubCell"/>
</dbReference>
<dbReference type="CDD" id="cd00130">
    <property type="entry name" value="PAS"/>
    <property type="match status" value="1"/>
</dbReference>
<keyword evidence="19" id="KW-1185">Reference proteome</keyword>
<evidence type="ECO:0000313" key="17">
    <source>
        <dbReference type="EMBL" id="AXG10766.1"/>
    </source>
</evidence>
<dbReference type="EMBL" id="CP031148">
    <property type="protein sequence ID" value="AXG10766.1"/>
    <property type="molecule type" value="Genomic_DNA"/>
</dbReference>
<dbReference type="InterPro" id="IPR005467">
    <property type="entry name" value="His_kinase_dom"/>
</dbReference>
<evidence type="ECO:0000256" key="7">
    <source>
        <dbReference type="ARBA" id="ARBA00022777"/>
    </source>
</evidence>
<dbReference type="SUPFAM" id="SSF55874">
    <property type="entry name" value="ATPase domain of HSP90 chaperone/DNA topoisomerase II/histidine kinase"/>
    <property type="match status" value="1"/>
</dbReference>
<accession>A0A345EEZ4</accession>
<dbReference type="PROSITE" id="PS50112">
    <property type="entry name" value="PAS"/>
    <property type="match status" value="1"/>
</dbReference>
<proteinExistence type="predicted"/>
<feature type="transmembrane region" description="Helical" evidence="13">
    <location>
        <begin position="166"/>
        <end position="184"/>
    </location>
</feature>
<dbReference type="SUPFAM" id="SSF55785">
    <property type="entry name" value="PYP-like sensor domain (PAS domain)"/>
    <property type="match status" value="1"/>
</dbReference>
<dbReference type="InterPro" id="IPR000014">
    <property type="entry name" value="PAS"/>
</dbReference>
<feature type="compositionally biased region" description="Basic residues" evidence="12">
    <location>
        <begin position="47"/>
        <end position="60"/>
    </location>
</feature>
<dbReference type="SMART" id="SM00091">
    <property type="entry name" value="PAS"/>
    <property type="match status" value="1"/>
</dbReference>
<dbReference type="EMBL" id="CP031150">
    <property type="protein sequence ID" value="AXG07350.1"/>
    <property type="molecule type" value="Genomic_DNA"/>
</dbReference>
<evidence type="ECO:0000256" key="6">
    <source>
        <dbReference type="ARBA" id="ARBA00022741"/>
    </source>
</evidence>
<dbReference type="EC" id="2.7.13.3" evidence="3"/>
<sequence>MPTSPTGTAPWPPRPPRPPRATRSRGGGASGPSPAGSTVYRGDRSASPRRHRPTGGRRRAERIGSESGARRRPVGIYVPHVYASVVSGEHGRTDEVRVGPTVAEGYGSGRAGLVGWIDIVGSQLSPAWRRRLGSGIVAGVGGLLVGIPFYHLSRHALSAEALAGDALPLLFGVVLLGVGAWLGWLSDDDLAPLVTAFWVTVGLGVTVLVTLYFLTLHVAHGHVVESQWFLVYDVGATGAVAGLLISRYDVRSRRRNRRLSQQERRFRAVFEGTLDALVVVDDEGRYLEANPAAADLFGLPREELIGKHVAEFTPDDLAVEENWSAFLDGPGQRGEYELVRADGETRTIAVAATPNVLAGRHLAALRDVTERVEREADLDRERARVEFLNRLLRHNVLNGMNLVLAKLDAVEPSVPADCRDDVAAARHRGEEIVDLIQTARRLATDVSTDGTDRRIDVREPLTEAVADLRTASPEATVECDVSDQAVWVRADGMVGTVFEHLLTNAVQHNDPASVRVTATVSVDPETVTVTVADDGEGVPPERLAQLFDEEVFAHTRDWGGFGLSIVQALVQEYDGCVWAETNDPSGMVVHVELPRAAEPDGDGRDSSA</sequence>
<reference evidence="16 19" key="2">
    <citation type="submission" date="2018-07" db="EMBL/GenBank/DDBJ databases">
        <title>Genome sequences of Haloplanus sp. CBA1113.</title>
        <authorList>
            <person name="Kim Y.B."/>
            <person name="Roh S.W."/>
        </authorList>
    </citation>
    <scope>NUCLEOTIDE SEQUENCE [LARGE SCALE GENOMIC DNA]</scope>
    <source>
        <strain evidence="16 19">CBA1113</strain>
    </source>
</reference>
<dbReference type="Pfam" id="PF08448">
    <property type="entry name" value="PAS_4"/>
    <property type="match status" value="1"/>
</dbReference>
<comment type="subcellular location">
    <subcellularLocation>
        <location evidence="2">Membrane</location>
        <topology evidence="2">Multi-pass membrane protein</topology>
    </subcellularLocation>
</comment>
<keyword evidence="9 13" id="KW-1133">Transmembrane helix</keyword>
<dbReference type="InterPro" id="IPR035965">
    <property type="entry name" value="PAS-like_dom_sf"/>
</dbReference>
<dbReference type="PANTHER" id="PTHR42878">
    <property type="entry name" value="TWO-COMPONENT HISTIDINE KINASE"/>
    <property type="match status" value="1"/>
</dbReference>
<dbReference type="SMART" id="SM00387">
    <property type="entry name" value="HATPase_c"/>
    <property type="match status" value="1"/>
</dbReference>
<evidence type="ECO:0000256" key="5">
    <source>
        <dbReference type="ARBA" id="ARBA00022692"/>
    </source>
</evidence>
<evidence type="ECO:0000313" key="18">
    <source>
        <dbReference type="Proteomes" id="UP000252985"/>
    </source>
</evidence>
<feature type="compositionally biased region" description="Pro residues" evidence="12">
    <location>
        <begin position="10"/>
        <end position="19"/>
    </location>
</feature>
<reference evidence="17 18" key="1">
    <citation type="submission" date="2018-07" db="EMBL/GenBank/DDBJ databases">
        <title>Genome sequences of Haloplanus sp. CBA1112.</title>
        <authorList>
            <person name="Kim Y.B."/>
            <person name="Roh S.W."/>
        </authorList>
    </citation>
    <scope>NUCLEOTIDE SEQUENCE [LARGE SCALE GENOMIC DNA]</scope>
    <source>
        <strain evidence="17 18">CBA1112</strain>
    </source>
</reference>
<dbReference type="AlphaFoldDB" id="A0A345E578"/>
<dbReference type="NCBIfam" id="TIGR00229">
    <property type="entry name" value="sensory_box"/>
    <property type="match status" value="1"/>
</dbReference>
<keyword evidence="5 13" id="KW-0812">Transmembrane</keyword>
<protein>
    <recommendedName>
        <fullName evidence="3">histidine kinase</fullName>
        <ecNumber evidence="3">2.7.13.3</ecNumber>
    </recommendedName>
</protein>
<keyword evidence="6" id="KW-0547">Nucleotide-binding</keyword>
<evidence type="ECO:0000256" key="12">
    <source>
        <dbReference type="SAM" id="MobiDB-lite"/>
    </source>
</evidence>
<accession>A0A345E578</accession>
<keyword evidence="8" id="KW-0067">ATP-binding</keyword>
<keyword evidence="10" id="KW-0902">Two-component regulatory system</keyword>
<evidence type="ECO:0000256" key="3">
    <source>
        <dbReference type="ARBA" id="ARBA00012438"/>
    </source>
</evidence>
<dbReference type="PANTHER" id="PTHR42878:SF7">
    <property type="entry name" value="SENSOR HISTIDINE KINASE GLRK"/>
    <property type="match status" value="1"/>
</dbReference>
<evidence type="ECO:0000313" key="16">
    <source>
        <dbReference type="EMBL" id="AXG07350.1"/>
    </source>
</evidence>
<feature type="transmembrane region" description="Helical" evidence="13">
    <location>
        <begin position="196"/>
        <end position="216"/>
    </location>
</feature>
<feature type="transmembrane region" description="Helical" evidence="13">
    <location>
        <begin position="228"/>
        <end position="248"/>
    </location>
</feature>
<dbReference type="GO" id="GO:0004673">
    <property type="term" value="F:protein histidine kinase activity"/>
    <property type="evidence" value="ECO:0007669"/>
    <property type="project" value="UniProtKB-EC"/>
</dbReference>
<name>A0A345E578_9EURY</name>
<evidence type="ECO:0000256" key="11">
    <source>
        <dbReference type="ARBA" id="ARBA00023136"/>
    </source>
</evidence>
<feature type="transmembrane region" description="Helical" evidence="13">
    <location>
        <begin position="132"/>
        <end position="151"/>
    </location>
</feature>
<evidence type="ECO:0000256" key="9">
    <source>
        <dbReference type="ARBA" id="ARBA00022989"/>
    </source>
</evidence>
<dbReference type="GO" id="GO:0000156">
    <property type="term" value="F:phosphorelay response regulator activity"/>
    <property type="evidence" value="ECO:0007669"/>
    <property type="project" value="TreeGrafter"/>
</dbReference>
<dbReference type="Pfam" id="PF02518">
    <property type="entry name" value="HATPase_c"/>
    <property type="match status" value="1"/>
</dbReference>
<dbReference type="GO" id="GO:0005524">
    <property type="term" value="F:ATP binding"/>
    <property type="evidence" value="ECO:0007669"/>
    <property type="project" value="UniProtKB-KW"/>
</dbReference>
<dbReference type="Proteomes" id="UP000253273">
    <property type="component" value="Chromosome"/>
</dbReference>
<dbReference type="InterPro" id="IPR036890">
    <property type="entry name" value="HATPase_C_sf"/>
</dbReference>
<feature type="domain" description="PAS" evidence="15">
    <location>
        <begin position="262"/>
        <end position="316"/>
    </location>
</feature>
<comment type="catalytic activity">
    <reaction evidence="1">
        <text>ATP + protein L-histidine = ADP + protein N-phospho-L-histidine.</text>
        <dbReference type="EC" id="2.7.13.3"/>
    </reaction>
</comment>
<dbReference type="InterPro" id="IPR013656">
    <property type="entry name" value="PAS_4"/>
</dbReference>
<feature type="region of interest" description="Disordered" evidence="12">
    <location>
        <begin position="1"/>
        <end position="69"/>
    </location>
</feature>
<evidence type="ECO:0000256" key="10">
    <source>
        <dbReference type="ARBA" id="ARBA00023012"/>
    </source>
</evidence>
<dbReference type="InterPro" id="IPR050351">
    <property type="entry name" value="BphY/WalK/GraS-like"/>
</dbReference>
<keyword evidence="7" id="KW-0418">Kinase</keyword>
<organism evidence="16 19">
    <name type="scientific">Haloplanus rubicundus</name>
    <dbReference type="NCBI Taxonomy" id="1547898"/>
    <lineage>
        <taxon>Archaea</taxon>
        <taxon>Methanobacteriati</taxon>
        <taxon>Methanobacteriota</taxon>
        <taxon>Stenosarchaea group</taxon>
        <taxon>Halobacteria</taxon>
        <taxon>Halobacteriales</taxon>
        <taxon>Haloferacaceae</taxon>
        <taxon>Haloplanus</taxon>
    </lineage>
</organism>
<dbReference type="Proteomes" id="UP000252985">
    <property type="component" value="Chromosome"/>
</dbReference>
<evidence type="ECO:0000256" key="2">
    <source>
        <dbReference type="ARBA" id="ARBA00004141"/>
    </source>
</evidence>
<feature type="domain" description="Histidine kinase" evidence="14">
    <location>
        <begin position="497"/>
        <end position="597"/>
    </location>
</feature>
<dbReference type="KEGG" id="haj:DU500_13470"/>